<dbReference type="InterPro" id="IPR018060">
    <property type="entry name" value="HTH_AraC"/>
</dbReference>
<proteinExistence type="predicted"/>
<keyword evidence="3" id="KW-0804">Transcription</keyword>
<dbReference type="SUPFAM" id="SSF46689">
    <property type="entry name" value="Homeodomain-like"/>
    <property type="match status" value="2"/>
</dbReference>
<reference evidence="6" key="1">
    <citation type="submission" date="2009-12" db="EMBL/GenBank/DDBJ databases">
        <title>Sequence of Clostridiales genomosp. BVAB3 str. UPII9-5.</title>
        <authorList>
            <person name="Madupu R."/>
            <person name="Durkin A.S."/>
            <person name="Torralba M."/>
            <person name="Methe B."/>
            <person name="Sutton G.G."/>
            <person name="Strausberg R.L."/>
            <person name="Nelson K.E."/>
        </authorList>
    </citation>
    <scope>NUCLEOTIDE SEQUENCE [LARGE SCALE GENOMIC DNA]</scope>
    <source>
        <strain evidence="6">W1219</strain>
    </source>
</reference>
<dbReference type="InterPro" id="IPR013096">
    <property type="entry name" value="Cupin_2"/>
</dbReference>
<feature type="domain" description="HTH araC/xylS-type" evidence="4">
    <location>
        <begin position="283"/>
        <end position="381"/>
    </location>
</feature>
<dbReference type="Pfam" id="PF12833">
    <property type="entry name" value="HTH_18"/>
    <property type="match status" value="1"/>
</dbReference>
<dbReference type="GO" id="GO:0043565">
    <property type="term" value="F:sequence-specific DNA binding"/>
    <property type="evidence" value="ECO:0007669"/>
    <property type="project" value="InterPro"/>
</dbReference>
<dbReference type="Proteomes" id="UP000005017">
    <property type="component" value="Unassembled WGS sequence"/>
</dbReference>
<dbReference type="SUPFAM" id="SSF51215">
    <property type="entry name" value="Regulatory protein AraC"/>
    <property type="match status" value="1"/>
</dbReference>
<sequence>MFQKTTSSQFLEYGFVSREIPKNHLEKQDYTIYKENTTRLFSYSKPIYIEPMEGMALLHIAEDTSLDKIKTFVLHRNICIYPGNAFALVSMGNYIVYNLYLPKDIEIKKITLEHPLLYHRIKPTIRIQELLAYYYVVKSPHYQFKGEVHPYYELTFVDQGQLETKVEDETFTLKANDCLFYGPGEFHTQEVTSDSPCSYLTAIFEADGLRQDELVKKIYHCNREEIQLLQQFVKYTEFKNEYQSDLLISSLETFLIQLQSHMGYSTQKISSPANQHYENGLLEEIVQYINSHLYDPLPIESLCDNFAVSRSTLQNLFKNYMNITPKAYINHEKLNLSRLLIRDGKYSVTQVANLLGFNSIHYFSRKFTQKFHINPSEYAKKIYDQL</sequence>
<dbReference type="Pfam" id="PF07883">
    <property type="entry name" value="Cupin_2"/>
    <property type="match status" value="1"/>
</dbReference>
<evidence type="ECO:0000256" key="2">
    <source>
        <dbReference type="ARBA" id="ARBA00023125"/>
    </source>
</evidence>
<dbReference type="PANTHER" id="PTHR43280:SF2">
    <property type="entry name" value="HTH-TYPE TRANSCRIPTIONAL REGULATOR EXSA"/>
    <property type="match status" value="1"/>
</dbReference>
<dbReference type="InterPro" id="IPR037923">
    <property type="entry name" value="HTH-like"/>
</dbReference>
<dbReference type="SMART" id="SM00342">
    <property type="entry name" value="HTH_ARAC"/>
    <property type="match status" value="1"/>
</dbReference>
<evidence type="ECO:0000259" key="4">
    <source>
        <dbReference type="PROSITE" id="PS01124"/>
    </source>
</evidence>
<keyword evidence="6" id="KW-1185">Reference proteome</keyword>
<dbReference type="STRING" id="679192.HMPREF9013_1007"/>
<dbReference type="AlphaFoldDB" id="D2MMM4"/>
<gene>
    <name evidence="5" type="ORF">HMPREF9013_1007</name>
</gene>
<dbReference type="RefSeq" id="WP_006626645.1">
    <property type="nucleotide sequence ID" value="NZ_ADFR01000002.1"/>
</dbReference>
<keyword evidence="1" id="KW-0805">Transcription regulation</keyword>
<evidence type="ECO:0000313" key="6">
    <source>
        <dbReference type="Proteomes" id="UP000005017"/>
    </source>
</evidence>
<keyword evidence="2" id="KW-0238">DNA-binding</keyword>
<comment type="caution">
    <text evidence="5">The sequence shown here is derived from an EMBL/GenBank/DDBJ whole genome shotgun (WGS) entry which is preliminary data.</text>
</comment>
<dbReference type="InterPro" id="IPR014710">
    <property type="entry name" value="RmlC-like_jellyroll"/>
</dbReference>
<dbReference type="GO" id="GO:0003700">
    <property type="term" value="F:DNA-binding transcription factor activity"/>
    <property type="evidence" value="ECO:0007669"/>
    <property type="project" value="InterPro"/>
</dbReference>
<dbReference type="PANTHER" id="PTHR43280">
    <property type="entry name" value="ARAC-FAMILY TRANSCRIPTIONAL REGULATOR"/>
    <property type="match status" value="1"/>
</dbReference>
<organism evidence="5 6">
    <name type="scientific">Bulleidia extructa W1219</name>
    <dbReference type="NCBI Taxonomy" id="679192"/>
    <lineage>
        <taxon>Bacteria</taxon>
        <taxon>Bacillati</taxon>
        <taxon>Bacillota</taxon>
        <taxon>Erysipelotrichia</taxon>
        <taxon>Erysipelotrichales</taxon>
        <taxon>Erysipelotrichaceae</taxon>
        <taxon>Bulleidia</taxon>
    </lineage>
</organism>
<name>D2MMM4_9FIRM</name>
<dbReference type="Gene3D" id="2.60.120.10">
    <property type="entry name" value="Jelly Rolls"/>
    <property type="match status" value="1"/>
</dbReference>
<accession>D2MMM4</accession>
<dbReference type="Gene3D" id="1.10.10.60">
    <property type="entry name" value="Homeodomain-like"/>
    <property type="match status" value="2"/>
</dbReference>
<evidence type="ECO:0000256" key="1">
    <source>
        <dbReference type="ARBA" id="ARBA00023015"/>
    </source>
</evidence>
<dbReference type="eggNOG" id="COG2207">
    <property type="taxonomic scope" value="Bacteria"/>
</dbReference>
<evidence type="ECO:0000313" key="5">
    <source>
        <dbReference type="EMBL" id="EFC06300.1"/>
    </source>
</evidence>
<dbReference type="InterPro" id="IPR009057">
    <property type="entry name" value="Homeodomain-like_sf"/>
</dbReference>
<evidence type="ECO:0000256" key="3">
    <source>
        <dbReference type="ARBA" id="ARBA00023163"/>
    </source>
</evidence>
<protein>
    <submittedName>
        <fullName evidence="5">Transcriptional regulator, AraC family</fullName>
    </submittedName>
</protein>
<dbReference type="EMBL" id="ADFR01000002">
    <property type="protein sequence ID" value="EFC06300.1"/>
    <property type="molecule type" value="Genomic_DNA"/>
</dbReference>
<dbReference type="OrthoDB" id="249627at2"/>
<dbReference type="PROSITE" id="PS01124">
    <property type="entry name" value="HTH_ARAC_FAMILY_2"/>
    <property type="match status" value="1"/>
</dbReference>